<dbReference type="Gene3D" id="4.10.60.10">
    <property type="entry name" value="Zinc finger, CCHC-type"/>
    <property type="match status" value="1"/>
</dbReference>
<dbReference type="Pfam" id="PF00098">
    <property type="entry name" value="zf-CCHC"/>
    <property type="match status" value="1"/>
</dbReference>
<feature type="compositionally biased region" description="Polar residues" evidence="2">
    <location>
        <begin position="380"/>
        <end position="392"/>
    </location>
</feature>
<evidence type="ECO:0000256" key="2">
    <source>
        <dbReference type="SAM" id="MobiDB-lite"/>
    </source>
</evidence>
<keyword evidence="1" id="KW-0479">Metal-binding</keyword>
<dbReference type="Proteomes" id="UP000786811">
    <property type="component" value="Unassembled WGS sequence"/>
</dbReference>
<evidence type="ECO:0000313" key="6">
    <source>
        <dbReference type="EMBL" id="CAG5073817.1"/>
    </source>
</evidence>
<feature type="domain" description="CCHC-type" evidence="3">
    <location>
        <begin position="230"/>
        <end position="246"/>
    </location>
</feature>
<comment type="caution">
    <text evidence="6">The sequence shown here is derived from an EMBL/GenBank/DDBJ whole genome shotgun (WGS) entry which is preliminary data.</text>
</comment>
<dbReference type="EMBL" id="CAJNRD030001114">
    <property type="protein sequence ID" value="CAG5073813.1"/>
    <property type="molecule type" value="Genomic_DNA"/>
</dbReference>
<dbReference type="Pfam" id="PF14223">
    <property type="entry name" value="Retrotran_gag_2"/>
    <property type="match status" value="1"/>
</dbReference>
<sequence>MAEKDTVNLIKLDGTNYQMWKFGITFLLDSKDLSDFVDGTVEEPDKVTKLADWKMWRKNRSQAAVILLSSVDQALHPNLINCSSPQGIWDKLKALYGEVSEDAAASAWQQYYDFKIVDSEPVNVQIEKFESICKKLENAGEKVSEKSVMSNLLSSLTPRFSAFRMAWECTAKDAQKIENLTVRIIREDKRLKGDEESETTLAFQVNAMRLKKQDRQEAAKRIQELKKRTRCNKCKKLGHWMRECPENLEDDRKYAGKNDEDLKTIETYVCETSALHSEISLKERDIWIADSGASMHIAWERGIFTTLQPSKEITFVKIADNKVLHTAGIGTVDIQVNLNGYNGESSNYRLWDKESRKIHVSSDFIFNEKQEVKGIENNENKYQTFDLSPVTSERTETDDQQHEEGSSTEE</sequence>
<dbReference type="OrthoDB" id="8063677at2759"/>
<dbReference type="PANTHER" id="PTHR47592">
    <property type="entry name" value="PBF68 PROTEIN"/>
    <property type="match status" value="1"/>
</dbReference>
<evidence type="ECO:0000313" key="5">
    <source>
        <dbReference type="EMBL" id="CAG5073815.1"/>
    </source>
</evidence>
<dbReference type="PROSITE" id="PS50158">
    <property type="entry name" value="ZF_CCHC"/>
    <property type="match status" value="1"/>
</dbReference>
<dbReference type="SUPFAM" id="SSF57756">
    <property type="entry name" value="Retrovirus zinc finger-like domains"/>
    <property type="match status" value="1"/>
</dbReference>
<gene>
    <name evidence="4" type="ORF">HICCMSTLAB_LOCUS617</name>
    <name evidence="5" type="ORF">HICCMSTLAB_LOCUS618</name>
    <name evidence="6" type="ORF">HICCMSTLAB_LOCUS619</name>
</gene>
<keyword evidence="1" id="KW-0862">Zinc</keyword>
<protein>
    <submittedName>
        <fullName evidence="6">Similar to Retrovirus-related Pol polyprotein from transposon TNT 1-94 (Nicotiana tabacum)</fullName>
    </submittedName>
</protein>
<dbReference type="GO" id="GO:0008270">
    <property type="term" value="F:zinc ion binding"/>
    <property type="evidence" value="ECO:0007669"/>
    <property type="project" value="UniProtKB-KW"/>
</dbReference>
<accession>A0A8J2H5F4</accession>
<reference evidence="6" key="1">
    <citation type="submission" date="2021-04" db="EMBL/GenBank/DDBJ databases">
        <authorList>
            <person name="Chebbi M.A.C M."/>
        </authorList>
    </citation>
    <scope>NUCLEOTIDE SEQUENCE</scope>
</reference>
<dbReference type="GO" id="GO:0003676">
    <property type="term" value="F:nucleic acid binding"/>
    <property type="evidence" value="ECO:0007669"/>
    <property type="project" value="InterPro"/>
</dbReference>
<dbReference type="EMBL" id="CAJNRD030001114">
    <property type="protein sequence ID" value="CAG5073817.1"/>
    <property type="molecule type" value="Genomic_DNA"/>
</dbReference>
<dbReference type="AlphaFoldDB" id="A0A8J2H5F4"/>
<dbReference type="InterPro" id="IPR036875">
    <property type="entry name" value="Znf_CCHC_sf"/>
</dbReference>
<proteinExistence type="predicted"/>
<evidence type="ECO:0000313" key="7">
    <source>
        <dbReference type="Proteomes" id="UP000786811"/>
    </source>
</evidence>
<evidence type="ECO:0000256" key="1">
    <source>
        <dbReference type="PROSITE-ProRule" id="PRU00047"/>
    </source>
</evidence>
<evidence type="ECO:0000259" key="3">
    <source>
        <dbReference type="PROSITE" id="PS50158"/>
    </source>
</evidence>
<name>A0A8J2H5F4_COTCN</name>
<dbReference type="PANTHER" id="PTHR47592:SF31">
    <property type="entry name" value="ZINC FINGER, CCHC-TYPE-RELATED"/>
    <property type="match status" value="1"/>
</dbReference>
<keyword evidence="7" id="KW-1185">Reference proteome</keyword>
<dbReference type="EMBL" id="CAJNRD030001114">
    <property type="protein sequence ID" value="CAG5073815.1"/>
    <property type="molecule type" value="Genomic_DNA"/>
</dbReference>
<dbReference type="SMART" id="SM00343">
    <property type="entry name" value="ZnF_C2HC"/>
    <property type="match status" value="1"/>
</dbReference>
<evidence type="ECO:0000313" key="4">
    <source>
        <dbReference type="EMBL" id="CAG5073813.1"/>
    </source>
</evidence>
<keyword evidence="1" id="KW-0863">Zinc-finger</keyword>
<dbReference type="InterPro" id="IPR001878">
    <property type="entry name" value="Znf_CCHC"/>
</dbReference>
<organism evidence="6 7">
    <name type="scientific">Cotesia congregata</name>
    <name type="common">Parasitoid wasp</name>
    <name type="synonym">Apanteles congregatus</name>
    <dbReference type="NCBI Taxonomy" id="51543"/>
    <lineage>
        <taxon>Eukaryota</taxon>
        <taxon>Metazoa</taxon>
        <taxon>Ecdysozoa</taxon>
        <taxon>Arthropoda</taxon>
        <taxon>Hexapoda</taxon>
        <taxon>Insecta</taxon>
        <taxon>Pterygota</taxon>
        <taxon>Neoptera</taxon>
        <taxon>Endopterygota</taxon>
        <taxon>Hymenoptera</taxon>
        <taxon>Apocrita</taxon>
        <taxon>Ichneumonoidea</taxon>
        <taxon>Braconidae</taxon>
        <taxon>Microgastrinae</taxon>
        <taxon>Cotesia</taxon>
    </lineage>
</organism>
<dbReference type="InterPro" id="IPR054722">
    <property type="entry name" value="PolX-like_BBD"/>
</dbReference>
<dbReference type="Pfam" id="PF22936">
    <property type="entry name" value="Pol_BBD"/>
    <property type="match status" value="1"/>
</dbReference>
<feature type="region of interest" description="Disordered" evidence="2">
    <location>
        <begin position="377"/>
        <end position="410"/>
    </location>
</feature>
<feature type="compositionally biased region" description="Basic and acidic residues" evidence="2">
    <location>
        <begin position="393"/>
        <end position="410"/>
    </location>
</feature>